<evidence type="ECO:0000256" key="1">
    <source>
        <dbReference type="ARBA" id="ARBA00001971"/>
    </source>
</evidence>
<dbReference type="Gene3D" id="1.10.630.10">
    <property type="entry name" value="Cytochrome P450"/>
    <property type="match status" value="1"/>
</dbReference>
<dbReference type="GO" id="GO:0005506">
    <property type="term" value="F:iron ion binding"/>
    <property type="evidence" value="ECO:0007669"/>
    <property type="project" value="InterPro"/>
</dbReference>
<dbReference type="PROSITE" id="PS00086">
    <property type="entry name" value="CYTOCHROME_P450"/>
    <property type="match status" value="1"/>
</dbReference>
<comment type="caution">
    <text evidence="7">The sequence shown here is derived from an EMBL/GenBank/DDBJ whole genome shotgun (WGS) entry which is preliminary data.</text>
</comment>
<evidence type="ECO:0000256" key="4">
    <source>
        <dbReference type="ARBA" id="ARBA00023004"/>
    </source>
</evidence>
<dbReference type="GO" id="GO:0020037">
    <property type="term" value="F:heme binding"/>
    <property type="evidence" value="ECO:0007669"/>
    <property type="project" value="InterPro"/>
</dbReference>
<dbReference type="EMBL" id="BPPX01000033">
    <property type="protein sequence ID" value="GJC88450.1"/>
    <property type="molecule type" value="Genomic_DNA"/>
</dbReference>
<evidence type="ECO:0000256" key="3">
    <source>
        <dbReference type="ARBA" id="ARBA00022723"/>
    </source>
</evidence>
<dbReference type="InterPro" id="IPR050121">
    <property type="entry name" value="Cytochrome_P450_monoxygenase"/>
</dbReference>
<dbReference type="InterPro" id="IPR036396">
    <property type="entry name" value="Cyt_P450_sf"/>
</dbReference>
<dbReference type="InterPro" id="IPR002401">
    <property type="entry name" value="Cyt_P450_E_grp-I"/>
</dbReference>
<evidence type="ECO:0000256" key="2">
    <source>
        <dbReference type="ARBA" id="ARBA00022617"/>
    </source>
</evidence>
<dbReference type="InterPro" id="IPR017972">
    <property type="entry name" value="Cyt_P450_CS"/>
</dbReference>
<dbReference type="GO" id="GO:0016705">
    <property type="term" value="F:oxidoreductase activity, acting on paired donors, with incorporation or reduction of molecular oxygen"/>
    <property type="evidence" value="ECO:0007669"/>
    <property type="project" value="InterPro"/>
</dbReference>
<dbReference type="PRINTS" id="PR00463">
    <property type="entry name" value="EP450I"/>
</dbReference>
<sequence>MIILQDLPYLNAVLSEVLRHYPFISLLVRVTQKNTSLVGQPIHKGTPVLYSAMAINYDEQLWGPDAHQFRPDRWLSSSPDNNNNNPQQLGTMGNYSMLTFGAGGKSCVGHAFARAELACLVAAVVRRFEVELVNAETAGRIKFGLTNKSAEGMLARLRPVSQ</sequence>
<evidence type="ECO:0000313" key="7">
    <source>
        <dbReference type="EMBL" id="GJC88450.1"/>
    </source>
</evidence>
<dbReference type="InterPro" id="IPR001128">
    <property type="entry name" value="Cyt_P450"/>
</dbReference>
<dbReference type="SUPFAM" id="SSF48264">
    <property type="entry name" value="Cytochrome P450"/>
    <property type="match status" value="1"/>
</dbReference>
<keyword evidence="8" id="KW-1185">Reference proteome</keyword>
<proteinExistence type="inferred from homology"/>
<dbReference type="PANTHER" id="PTHR24305:SF227">
    <property type="entry name" value="P450, PUTATIVE (EUROFUNG)-RELATED"/>
    <property type="match status" value="1"/>
</dbReference>
<dbReference type="Proteomes" id="UP001055172">
    <property type="component" value="Unassembled WGS sequence"/>
</dbReference>
<organism evidence="7 8">
    <name type="scientific">Colletotrichum liriopes</name>
    <dbReference type="NCBI Taxonomy" id="708192"/>
    <lineage>
        <taxon>Eukaryota</taxon>
        <taxon>Fungi</taxon>
        <taxon>Dikarya</taxon>
        <taxon>Ascomycota</taxon>
        <taxon>Pezizomycotina</taxon>
        <taxon>Sordariomycetes</taxon>
        <taxon>Hypocreomycetidae</taxon>
        <taxon>Glomerellales</taxon>
        <taxon>Glomerellaceae</taxon>
        <taxon>Colletotrichum</taxon>
        <taxon>Colletotrichum spaethianum species complex</taxon>
    </lineage>
</organism>
<keyword evidence="4 5" id="KW-0408">Iron</keyword>
<evidence type="ECO:0000256" key="5">
    <source>
        <dbReference type="PIRSR" id="PIRSR602401-1"/>
    </source>
</evidence>
<dbReference type="PRINTS" id="PR00385">
    <property type="entry name" value="P450"/>
</dbReference>
<name>A0AA37LWX9_9PEZI</name>
<evidence type="ECO:0000256" key="6">
    <source>
        <dbReference type="RuleBase" id="RU000461"/>
    </source>
</evidence>
<reference evidence="7 8" key="1">
    <citation type="submission" date="2021-07" db="EMBL/GenBank/DDBJ databases">
        <title>Genome data of Colletotrichum spaethianum.</title>
        <authorList>
            <person name="Utami Y.D."/>
            <person name="Hiruma K."/>
        </authorList>
    </citation>
    <scope>NUCLEOTIDE SEQUENCE [LARGE SCALE GENOMIC DNA]</scope>
    <source>
        <strain evidence="7 8">MAFF 242679</strain>
    </source>
</reference>
<keyword evidence="3 5" id="KW-0479">Metal-binding</keyword>
<dbReference type="PANTHER" id="PTHR24305">
    <property type="entry name" value="CYTOCHROME P450"/>
    <property type="match status" value="1"/>
</dbReference>
<dbReference type="AlphaFoldDB" id="A0AA37LWX9"/>
<keyword evidence="6 7" id="KW-0503">Monooxygenase</keyword>
<comment type="similarity">
    <text evidence="6">Belongs to the cytochrome P450 family.</text>
</comment>
<gene>
    <name evidence="7" type="ORF">ColLi_11288</name>
</gene>
<keyword evidence="6" id="KW-0560">Oxidoreductase</keyword>
<protein>
    <submittedName>
        <fullName evidence="7">Cytochrome P450 monooxygenase FUM15</fullName>
    </submittedName>
</protein>
<dbReference type="Pfam" id="PF00067">
    <property type="entry name" value="p450"/>
    <property type="match status" value="1"/>
</dbReference>
<keyword evidence="2 5" id="KW-0349">Heme</keyword>
<accession>A0AA37LWX9</accession>
<feature type="binding site" description="axial binding residue" evidence="5">
    <location>
        <position position="107"/>
    </location>
    <ligand>
        <name>heme</name>
        <dbReference type="ChEBI" id="CHEBI:30413"/>
    </ligand>
    <ligandPart>
        <name>Fe</name>
        <dbReference type="ChEBI" id="CHEBI:18248"/>
    </ligandPart>
</feature>
<comment type="cofactor">
    <cofactor evidence="1 5">
        <name>heme</name>
        <dbReference type="ChEBI" id="CHEBI:30413"/>
    </cofactor>
</comment>
<dbReference type="GO" id="GO:0004497">
    <property type="term" value="F:monooxygenase activity"/>
    <property type="evidence" value="ECO:0007669"/>
    <property type="project" value="UniProtKB-KW"/>
</dbReference>
<evidence type="ECO:0000313" key="8">
    <source>
        <dbReference type="Proteomes" id="UP001055172"/>
    </source>
</evidence>